<proteinExistence type="predicted"/>
<organism evidence="3 4">
    <name type="scientific">Robiginitalea marina</name>
    <dbReference type="NCBI Taxonomy" id="2954105"/>
    <lineage>
        <taxon>Bacteria</taxon>
        <taxon>Pseudomonadati</taxon>
        <taxon>Bacteroidota</taxon>
        <taxon>Flavobacteriia</taxon>
        <taxon>Flavobacteriales</taxon>
        <taxon>Flavobacteriaceae</taxon>
        <taxon>Robiginitalea</taxon>
    </lineage>
</organism>
<feature type="transmembrane region" description="Helical" evidence="2">
    <location>
        <begin position="134"/>
        <end position="152"/>
    </location>
</feature>
<keyword evidence="2" id="KW-0472">Membrane</keyword>
<keyword evidence="1" id="KW-0175">Coiled coil</keyword>
<name>A0ABT1AV05_9FLAO</name>
<keyword evidence="2" id="KW-0812">Transmembrane</keyword>
<evidence type="ECO:0000313" key="3">
    <source>
        <dbReference type="EMBL" id="MCO5723759.1"/>
    </source>
</evidence>
<keyword evidence="2" id="KW-1133">Transmembrane helix</keyword>
<evidence type="ECO:0000313" key="4">
    <source>
        <dbReference type="Proteomes" id="UP001206312"/>
    </source>
</evidence>
<feature type="coiled-coil region" evidence="1">
    <location>
        <begin position="89"/>
        <end position="116"/>
    </location>
</feature>
<evidence type="ECO:0000256" key="1">
    <source>
        <dbReference type="SAM" id="Coils"/>
    </source>
</evidence>
<reference evidence="3 4" key="1">
    <citation type="submission" date="2022-06" db="EMBL/GenBank/DDBJ databases">
        <authorList>
            <person name="Xuan X."/>
        </authorList>
    </citation>
    <scope>NUCLEOTIDE SEQUENCE [LARGE SCALE GENOMIC DNA]</scope>
    <source>
        <strain evidence="3 4">2V75</strain>
    </source>
</reference>
<comment type="caution">
    <text evidence="3">The sequence shown here is derived from an EMBL/GenBank/DDBJ whole genome shotgun (WGS) entry which is preliminary data.</text>
</comment>
<dbReference type="Proteomes" id="UP001206312">
    <property type="component" value="Unassembled WGS sequence"/>
</dbReference>
<feature type="coiled-coil region" evidence="1">
    <location>
        <begin position="161"/>
        <end position="203"/>
    </location>
</feature>
<keyword evidence="4" id="KW-1185">Reference proteome</keyword>
<gene>
    <name evidence="3" type="ORF">NG653_02745</name>
</gene>
<dbReference type="EMBL" id="JAMXIB010000001">
    <property type="protein sequence ID" value="MCO5723759.1"/>
    <property type="molecule type" value="Genomic_DNA"/>
</dbReference>
<sequence>MTPLKRVILACALIGAALTRGQETPDEPSLDGGPIESQFEYLYTKSGNYNAEGVSYEVVRRIYLDKIKGNILDSLSAYGTRVGELKATIDRQLGTIEDLNGKLENTTKQLEEVTGEKDSMSFFGAQVSKTTYNLVLWTIILVLGLFLLLFVYKFNRSNVLTQEAKIKLGDLEAEYEEHRRKALEREQRISRQLQDEINKYKKGKP</sequence>
<evidence type="ECO:0000256" key="2">
    <source>
        <dbReference type="SAM" id="Phobius"/>
    </source>
</evidence>
<protein>
    <submittedName>
        <fullName evidence="3">tRNA (Guanine-N1)-methyltransferase</fullName>
    </submittedName>
</protein>
<accession>A0ABT1AV05</accession>
<dbReference type="RefSeq" id="WP_252740126.1">
    <property type="nucleotide sequence ID" value="NZ_JAMXIB010000001.1"/>
</dbReference>